<sequence>MAGHRRTRNTGRPLQRRTRSENRRKRLEERLAVAHEPVERFWAAAEYLRSALAMVPRDLARAAVEEVADDLIKRAEDLHTTNLRRLR</sequence>
<accession>A0A927MP11</accession>
<name>A0A927MP11_9ACTN</name>
<dbReference type="RefSeq" id="WP_192748497.1">
    <property type="nucleotide sequence ID" value="NZ_BAABJL010000266.1"/>
</dbReference>
<proteinExistence type="predicted"/>
<dbReference type="EMBL" id="JADBEM010000001">
    <property type="protein sequence ID" value="MBE1603761.1"/>
    <property type="molecule type" value="Genomic_DNA"/>
</dbReference>
<feature type="compositionally biased region" description="Basic residues" evidence="1">
    <location>
        <begin position="1"/>
        <end position="17"/>
    </location>
</feature>
<dbReference type="Proteomes" id="UP000638648">
    <property type="component" value="Unassembled WGS sequence"/>
</dbReference>
<keyword evidence="3" id="KW-1185">Reference proteome</keyword>
<dbReference type="AlphaFoldDB" id="A0A927MP11"/>
<feature type="region of interest" description="Disordered" evidence="1">
    <location>
        <begin position="1"/>
        <end position="23"/>
    </location>
</feature>
<gene>
    <name evidence="2" type="ORF">HEB94_000609</name>
</gene>
<comment type="caution">
    <text evidence="2">The sequence shown here is derived from an EMBL/GenBank/DDBJ whole genome shotgun (WGS) entry which is preliminary data.</text>
</comment>
<organism evidence="2 3">
    <name type="scientific">Actinopolymorpha pittospori</name>
    <dbReference type="NCBI Taxonomy" id="648752"/>
    <lineage>
        <taxon>Bacteria</taxon>
        <taxon>Bacillati</taxon>
        <taxon>Actinomycetota</taxon>
        <taxon>Actinomycetes</taxon>
        <taxon>Propionibacteriales</taxon>
        <taxon>Actinopolymorphaceae</taxon>
        <taxon>Actinopolymorpha</taxon>
    </lineage>
</organism>
<reference evidence="2" key="1">
    <citation type="submission" date="2020-10" db="EMBL/GenBank/DDBJ databases">
        <title>Sequencing the genomes of 1000 actinobacteria strains.</title>
        <authorList>
            <person name="Klenk H.-P."/>
        </authorList>
    </citation>
    <scope>NUCLEOTIDE SEQUENCE</scope>
    <source>
        <strain evidence="2">DSM 45354</strain>
    </source>
</reference>
<protein>
    <submittedName>
        <fullName evidence="2">Uncharacterized protein</fullName>
    </submittedName>
</protein>
<evidence type="ECO:0000313" key="3">
    <source>
        <dbReference type="Proteomes" id="UP000638648"/>
    </source>
</evidence>
<evidence type="ECO:0000256" key="1">
    <source>
        <dbReference type="SAM" id="MobiDB-lite"/>
    </source>
</evidence>
<evidence type="ECO:0000313" key="2">
    <source>
        <dbReference type="EMBL" id="MBE1603761.1"/>
    </source>
</evidence>